<accession>A0AAW0PT96</accession>
<evidence type="ECO:0000313" key="2">
    <source>
        <dbReference type="Proteomes" id="UP001460270"/>
    </source>
</evidence>
<gene>
    <name evidence="1" type="ORF">WMY93_005654</name>
</gene>
<organism evidence="1 2">
    <name type="scientific">Mugilogobius chulae</name>
    <name type="common">yellowstripe goby</name>
    <dbReference type="NCBI Taxonomy" id="88201"/>
    <lineage>
        <taxon>Eukaryota</taxon>
        <taxon>Metazoa</taxon>
        <taxon>Chordata</taxon>
        <taxon>Craniata</taxon>
        <taxon>Vertebrata</taxon>
        <taxon>Euteleostomi</taxon>
        <taxon>Actinopterygii</taxon>
        <taxon>Neopterygii</taxon>
        <taxon>Teleostei</taxon>
        <taxon>Neoteleostei</taxon>
        <taxon>Acanthomorphata</taxon>
        <taxon>Gobiaria</taxon>
        <taxon>Gobiiformes</taxon>
        <taxon>Gobioidei</taxon>
        <taxon>Gobiidae</taxon>
        <taxon>Gobionellinae</taxon>
        <taxon>Mugilogobius</taxon>
    </lineage>
</organism>
<proteinExistence type="predicted"/>
<evidence type="ECO:0000313" key="1">
    <source>
        <dbReference type="EMBL" id="KAK7929259.1"/>
    </source>
</evidence>
<dbReference type="EMBL" id="JBBPFD010000004">
    <property type="protein sequence ID" value="KAK7929259.1"/>
    <property type="molecule type" value="Genomic_DNA"/>
</dbReference>
<sequence>MLLLIEEAKTQREELRHQIQEVRSAVVSNLALEQDAETTLDNNLKLHIQELSQTLTRVKLNKFRRDEQDYKRVQSTPGRNALVRRQDVHGLYLLAYLAAPPLAKTMNLSLKSAVLF</sequence>
<reference evidence="2" key="1">
    <citation type="submission" date="2024-04" db="EMBL/GenBank/DDBJ databases">
        <title>Salinicola lusitanus LLJ914,a marine bacterium isolated from the Okinawa Trough.</title>
        <authorList>
            <person name="Li J."/>
        </authorList>
    </citation>
    <scope>NUCLEOTIDE SEQUENCE [LARGE SCALE GENOMIC DNA]</scope>
</reference>
<comment type="caution">
    <text evidence="1">The sequence shown here is derived from an EMBL/GenBank/DDBJ whole genome shotgun (WGS) entry which is preliminary data.</text>
</comment>
<name>A0AAW0PT96_9GOBI</name>
<dbReference type="AlphaFoldDB" id="A0AAW0PT96"/>
<keyword evidence="2" id="KW-1185">Reference proteome</keyword>
<dbReference type="Proteomes" id="UP001460270">
    <property type="component" value="Unassembled WGS sequence"/>
</dbReference>
<protein>
    <submittedName>
        <fullName evidence="1">Uncharacterized protein</fullName>
    </submittedName>
</protein>